<keyword evidence="2" id="KW-1185">Reference proteome</keyword>
<reference evidence="1" key="1">
    <citation type="journal article" date="2020" name="Stud. Mycol.">
        <title>101 Dothideomycetes genomes: a test case for predicting lifestyles and emergence of pathogens.</title>
        <authorList>
            <person name="Haridas S."/>
            <person name="Albert R."/>
            <person name="Binder M."/>
            <person name="Bloem J."/>
            <person name="Labutti K."/>
            <person name="Salamov A."/>
            <person name="Andreopoulos B."/>
            <person name="Baker S."/>
            <person name="Barry K."/>
            <person name="Bills G."/>
            <person name="Bluhm B."/>
            <person name="Cannon C."/>
            <person name="Castanera R."/>
            <person name="Culley D."/>
            <person name="Daum C."/>
            <person name="Ezra D."/>
            <person name="Gonzalez J."/>
            <person name="Henrissat B."/>
            <person name="Kuo A."/>
            <person name="Liang C."/>
            <person name="Lipzen A."/>
            <person name="Lutzoni F."/>
            <person name="Magnuson J."/>
            <person name="Mondo S."/>
            <person name="Nolan M."/>
            <person name="Ohm R."/>
            <person name="Pangilinan J."/>
            <person name="Park H.-J."/>
            <person name="Ramirez L."/>
            <person name="Alfaro M."/>
            <person name="Sun H."/>
            <person name="Tritt A."/>
            <person name="Yoshinaga Y."/>
            <person name="Zwiers L.-H."/>
            <person name="Turgeon B."/>
            <person name="Goodwin S."/>
            <person name="Spatafora J."/>
            <person name="Crous P."/>
            <person name="Grigoriev I."/>
        </authorList>
    </citation>
    <scope>NUCLEOTIDE SEQUENCE</scope>
    <source>
        <strain evidence="1">CBS 183.55</strain>
    </source>
</reference>
<gene>
    <name evidence="1" type="ORF">M421DRAFT_413922</name>
</gene>
<evidence type="ECO:0000313" key="2">
    <source>
        <dbReference type="Proteomes" id="UP000800082"/>
    </source>
</evidence>
<evidence type="ECO:0000313" key="1">
    <source>
        <dbReference type="EMBL" id="KAF1929985.1"/>
    </source>
</evidence>
<dbReference type="Proteomes" id="UP000800082">
    <property type="component" value="Unassembled WGS sequence"/>
</dbReference>
<dbReference type="GeneID" id="54348131"/>
<dbReference type="EMBL" id="ML978964">
    <property type="protein sequence ID" value="KAF1929985.1"/>
    <property type="molecule type" value="Genomic_DNA"/>
</dbReference>
<name>A0A6A5RNK0_9PLEO</name>
<accession>A0A6A5RNK0</accession>
<dbReference type="AlphaFoldDB" id="A0A6A5RNK0"/>
<dbReference type="RefSeq" id="XP_033450233.1">
    <property type="nucleotide sequence ID" value="XM_033590464.1"/>
</dbReference>
<sequence length="65" mass="7072">MANSLRAERNNLGLVWPSSQYQSQVTYPTDESVTGRVGSIKVVTASKRRLKLLRATLIAAINAIG</sequence>
<organism evidence="1 2">
    <name type="scientific">Didymella exigua CBS 183.55</name>
    <dbReference type="NCBI Taxonomy" id="1150837"/>
    <lineage>
        <taxon>Eukaryota</taxon>
        <taxon>Fungi</taxon>
        <taxon>Dikarya</taxon>
        <taxon>Ascomycota</taxon>
        <taxon>Pezizomycotina</taxon>
        <taxon>Dothideomycetes</taxon>
        <taxon>Pleosporomycetidae</taxon>
        <taxon>Pleosporales</taxon>
        <taxon>Pleosporineae</taxon>
        <taxon>Didymellaceae</taxon>
        <taxon>Didymella</taxon>
    </lineage>
</organism>
<protein>
    <submittedName>
        <fullName evidence="1">Uncharacterized protein</fullName>
    </submittedName>
</protein>
<proteinExistence type="predicted"/>